<dbReference type="HOGENOM" id="CLU_010674_0_0_1"/>
<gene>
    <name evidence="2" type="ORF">TRIADDRAFT_25535</name>
</gene>
<evidence type="ECO:0000313" key="3">
    <source>
        <dbReference type="Proteomes" id="UP000009022"/>
    </source>
</evidence>
<feature type="non-terminal residue" evidence="2">
    <location>
        <position position="1"/>
    </location>
</feature>
<dbReference type="SUPFAM" id="SSF48371">
    <property type="entry name" value="ARM repeat"/>
    <property type="match status" value="1"/>
</dbReference>
<dbReference type="Proteomes" id="UP000009022">
    <property type="component" value="Unassembled WGS sequence"/>
</dbReference>
<protein>
    <recommendedName>
        <fullName evidence="1">Cell morphogenesis protein N-terminal domain-containing protein</fullName>
    </recommendedName>
</protein>
<proteinExistence type="predicted"/>
<accession>B3RXE8</accession>
<dbReference type="CTD" id="6753957"/>
<keyword evidence="3" id="KW-1185">Reference proteome</keyword>
<reference evidence="2 3" key="1">
    <citation type="journal article" date="2008" name="Nature">
        <title>The Trichoplax genome and the nature of placozoans.</title>
        <authorList>
            <person name="Srivastava M."/>
            <person name="Begovic E."/>
            <person name="Chapman J."/>
            <person name="Putnam N.H."/>
            <person name="Hellsten U."/>
            <person name="Kawashima T."/>
            <person name="Kuo A."/>
            <person name="Mitros T."/>
            <person name="Salamov A."/>
            <person name="Carpenter M.L."/>
            <person name="Signorovitch A.Y."/>
            <person name="Moreno M.A."/>
            <person name="Kamm K."/>
            <person name="Grimwood J."/>
            <person name="Schmutz J."/>
            <person name="Shapiro H."/>
            <person name="Grigoriev I.V."/>
            <person name="Buss L.W."/>
            <person name="Schierwater B."/>
            <person name="Dellaporta S.L."/>
            <person name="Rokhsar D.S."/>
        </authorList>
    </citation>
    <scope>NUCLEOTIDE SEQUENCE [LARGE SCALE GENOMIC DNA]</scope>
    <source>
        <strain evidence="2 3">Grell-BS-1999</strain>
    </source>
</reference>
<dbReference type="OrthoDB" id="6287725at2759"/>
<dbReference type="EMBL" id="DS985245">
    <property type="protein sequence ID" value="EDV24408.1"/>
    <property type="molecule type" value="Genomic_DNA"/>
</dbReference>
<dbReference type="STRING" id="10228.B3RXE8"/>
<dbReference type="GeneID" id="6753957"/>
<name>B3RXE8_TRIAD</name>
<dbReference type="OMA" id="RERYFIF"/>
<dbReference type="Pfam" id="PF14222">
    <property type="entry name" value="MOR2-PAG1_N"/>
    <property type="match status" value="1"/>
</dbReference>
<feature type="domain" description="Cell morphogenesis protein N-terminal" evidence="1">
    <location>
        <begin position="110"/>
        <end position="635"/>
    </location>
</feature>
<dbReference type="InParanoid" id="B3RXE8"/>
<dbReference type="PANTHER" id="PTHR12295">
    <property type="entry name" value="FURRY-RELATED"/>
    <property type="match status" value="1"/>
</dbReference>
<dbReference type="PANTHER" id="PTHR12295:SF30">
    <property type="entry name" value="PROTEIN FURRY"/>
    <property type="match status" value="1"/>
</dbReference>
<dbReference type="RefSeq" id="XP_002112298.1">
    <property type="nucleotide sequence ID" value="XM_002112262.1"/>
</dbReference>
<dbReference type="InterPro" id="IPR016024">
    <property type="entry name" value="ARM-type_fold"/>
</dbReference>
<dbReference type="KEGG" id="tad:TRIADDRAFT_25535"/>
<sequence length="698" mass="79680">GEVAVRTLFTEFTSAAQRKIEQVMAEPLEQLLSKSLQRGEDPEFDQLLVSLNAVAEHCLPSLTKTLLEWYIRQNGMELDCSLDNLSPRVKNLFELNKINARDRIRDVLMERRDLAVDFLFCLVLIEIIKKLPDCPVPDHLLQLIEDLAFKHFKERKSYNSSESQHNGQLIADLYAEVLGVLSHGRAQGVRKRFLKELKGDQPYDVTVSVVMGMRFCSLKMFPVEELEASFHFMQDCAAFFNEARNRDVRHAMAAMMVELLVPVAGMAKREVNVPAMKNFVEMLYFNALDLAKKSRHVSVIFPLVTVLLCISQKSFFLSNWGAFLTMCLANLKHKVVTTQRIALESLYRSIWVYMIRINGEDNNNTNSRLRTIMEALFPRGSRNAVPRNMPLNIYVRIIQFIAQEKLDFAFKEIISDLLGVNKISKQFVINPERMTIGLRAFLVIADQLEQKDDPPPMPSTIGMLPSGNLLRTKKSYLNTTLTETGAKELGIGPYYYGIRKALDCILRALDAQIGRSMSMINGQLLHKEVDDLISEGKAKIELFRTCVAAIPRCLPEGMTKLELVNMLSTLSVHVDNELRSFAISSLQTLLLHFPDWTEIVFKGFVNFIAKEVPATNTEIVHNSLRLLYQLLTNWKSTVFSQDDHVCSQTTYNGAVNRRLASLLLVIFYRSMIRSSTLLKNIPKVHSNMFFIVLKVWLW</sequence>
<dbReference type="InterPro" id="IPR039867">
    <property type="entry name" value="Furry/Tao3/Mor2"/>
</dbReference>
<evidence type="ECO:0000259" key="1">
    <source>
        <dbReference type="Pfam" id="PF14222"/>
    </source>
</evidence>
<dbReference type="eggNOG" id="KOG1825">
    <property type="taxonomic scope" value="Eukaryota"/>
</dbReference>
<dbReference type="GO" id="GO:0000902">
    <property type="term" value="P:cell morphogenesis"/>
    <property type="evidence" value="ECO:0007669"/>
    <property type="project" value="InterPro"/>
</dbReference>
<dbReference type="AlphaFoldDB" id="B3RXE8"/>
<organism evidence="2 3">
    <name type="scientific">Trichoplax adhaerens</name>
    <name type="common">Trichoplax reptans</name>
    <dbReference type="NCBI Taxonomy" id="10228"/>
    <lineage>
        <taxon>Eukaryota</taxon>
        <taxon>Metazoa</taxon>
        <taxon>Placozoa</taxon>
        <taxon>Uniplacotomia</taxon>
        <taxon>Trichoplacea</taxon>
        <taxon>Trichoplacidae</taxon>
        <taxon>Trichoplax</taxon>
    </lineage>
</organism>
<evidence type="ECO:0000313" key="2">
    <source>
        <dbReference type="EMBL" id="EDV24408.1"/>
    </source>
</evidence>
<dbReference type="InterPro" id="IPR025614">
    <property type="entry name" value="Cell_morpho_N"/>
</dbReference>